<dbReference type="Proteomes" id="UP000007148">
    <property type="component" value="Unassembled WGS sequence"/>
</dbReference>
<feature type="region of interest" description="Disordered" evidence="12">
    <location>
        <begin position="531"/>
        <end position="550"/>
    </location>
</feature>
<feature type="compositionally biased region" description="Acidic residues" evidence="12">
    <location>
        <begin position="454"/>
        <end position="467"/>
    </location>
</feature>
<evidence type="ECO:0000256" key="8">
    <source>
        <dbReference type="ARBA" id="ARBA00022776"/>
    </source>
</evidence>
<evidence type="ECO:0000256" key="4">
    <source>
        <dbReference type="ARBA" id="ARBA00016065"/>
    </source>
</evidence>
<evidence type="ECO:0000313" key="13">
    <source>
        <dbReference type="EMBL" id="CCA71377.1"/>
    </source>
</evidence>
<keyword evidence="9 11" id="KW-0226">DNA condensation</keyword>
<feature type="region of interest" description="Disordered" evidence="12">
    <location>
        <begin position="238"/>
        <end position="265"/>
    </location>
</feature>
<dbReference type="eggNOG" id="KOG2328">
    <property type="taxonomic scope" value="Eukaryota"/>
</dbReference>
<dbReference type="EMBL" id="CAFZ01000116">
    <property type="protein sequence ID" value="CCA71377.1"/>
    <property type="molecule type" value="Genomic_DNA"/>
</dbReference>
<evidence type="ECO:0000313" key="14">
    <source>
        <dbReference type="Proteomes" id="UP000007148"/>
    </source>
</evidence>
<comment type="subcellular location">
    <subcellularLocation>
        <location evidence="1">Chromosome</location>
    </subcellularLocation>
    <subcellularLocation>
        <location evidence="2">Cytoplasm</location>
    </subcellularLocation>
</comment>
<proteinExistence type="inferred from homology"/>
<dbReference type="InParanoid" id="G4TJ86"/>
<dbReference type="OrthoDB" id="362021at2759"/>
<dbReference type="GO" id="GO:0003682">
    <property type="term" value="F:chromatin binding"/>
    <property type="evidence" value="ECO:0007669"/>
    <property type="project" value="TreeGrafter"/>
</dbReference>
<feature type="compositionally biased region" description="Gly residues" evidence="12">
    <location>
        <begin position="684"/>
        <end position="698"/>
    </location>
</feature>
<evidence type="ECO:0000256" key="1">
    <source>
        <dbReference type="ARBA" id="ARBA00004286"/>
    </source>
</evidence>
<keyword evidence="7 11" id="KW-0132">Cell division</keyword>
<dbReference type="GO" id="GO:0051301">
    <property type="term" value="P:cell division"/>
    <property type="evidence" value="ECO:0007669"/>
    <property type="project" value="UniProtKB-KW"/>
</dbReference>
<keyword evidence="5" id="KW-0158">Chromosome</keyword>
<feature type="region of interest" description="Disordered" evidence="12">
    <location>
        <begin position="15"/>
        <end position="131"/>
    </location>
</feature>
<feature type="region of interest" description="Disordered" evidence="12">
    <location>
        <begin position="679"/>
        <end position="700"/>
    </location>
</feature>
<evidence type="ECO:0000256" key="5">
    <source>
        <dbReference type="ARBA" id="ARBA00022454"/>
    </source>
</evidence>
<reference evidence="13 14" key="1">
    <citation type="journal article" date="2011" name="PLoS Pathog.">
        <title>Endophytic Life Strategies Decoded by Genome and Transcriptome Analyses of the Mutualistic Root Symbiont Piriformospora indica.</title>
        <authorList>
            <person name="Zuccaro A."/>
            <person name="Lahrmann U."/>
            <person name="Guldener U."/>
            <person name="Langen G."/>
            <person name="Pfiffi S."/>
            <person name="Biedenkopf D."/>
            <person name="Wong P."/>
            <person name="Samans B."/>
            <person name="Grimm C."/>
            <person name="Basiewicz M."/>
            <person name="Murat C."/>
            <person name="Martin F."/>
            <person name="Kogel K.H."/>
        </authorList>
    </citation>
    <scope>NUCLEOTIDE SEQUENCE [LARGE SCALE GENOMIC DNA]</scope>
    <source>
        <strain evidence="13 14">DSM 11827</strain>
    </source>
</reference>
<evidence type="ECO:0000256" key="6">
    <source>
        <dbReference type="ARBA" id="ARBA00022490"/>
    </source>
</evidence>
<dbReference type="STRING" id="1109443.G4TJ86"/>
<evidence type="ECO:0000256" key="7">
    <source>
        <dbReference type="ARBA" id="ARBA00022618"/>
    </source>
</evidence>
<evidence type="ECO:0000256" key="9">
    <source>
        <dbReference type="ARBA" id="ARBA00023067"/>
    </source>
</evidence>
<gene>
    <name evidence="13" type="ORF">PIIN_05316</name>
</gene>
<feature type="compositionally biased region" description="Acidic residues" evidence="12">
    <location>
        <begin position="244"/>
        <end position="254"/>
    </location>
</feature>
<comment type="function">
    <text evidence="11">Regulatory subunit of the condensin complex, a complex required for conversion of interphase chromatin into mitotic-like condense chromosomes.</text>
</comment>
<dbReference type="GO" id="GO:0005737">
    <property type="term" value="C:cytoplasm"/>
    <property type="evidence" value="ECO:0007669"/>
    <property type="project" value="UniProtKB-SubCell"/>
</dbReference>
<keyword evidence="8 11" id="KW-0498">Mitosis</keyword>
<dbReference type="PANTHER" id="PTHR13108">
    <property type="entry name" value="CONDENSIN COMPLEX SUBUNIT 2"/>
    <property type="match status" value="1"/>
</dbReference>
<dbReference type="GO" id="GO:0000796">
    <property type="term" value="C:condensin complex"/>
    <property type="evidence" value="ECO:0007669"/>
    <property type="project" value="InterPro"/>
</dbReference>
<dbReference type="OMA" id="FRKTCAD"/>
<dbReference type="InterPro" id="IPR022816">
    <property type="entry name" value="Condensin_barren_su2"/>
</dbReference>
<keyword evidence="14" id="KW-1185">Reference proteome</keyword>
<feature type="compositionally biased region" description="Basic and acidic residues" evidence="12">
    <location>
        <begin position="73"/>
        <end position="89"/>
    </location>
</feature>
<dbReference type="PIRSF" id="PIRSF017126">
    <property type="entry name" value="Condensin_H"/>
    <property type="match status" value="1"/>
</dbReference>
<keyword evidence="10 11" id="KW-0131">Cell cycle</keyword>
<dbReference type="PANTHER" id="PTHR13108:SF9">
    <property type="entry name" value="CONDENSIN COMPLEX SUBUNIT 2"/>
    <property type="match status" value="1"/>
</dbReference>
<evidence type="ECO:0000256" key="11">
    <source>
        <dbReference type="PIRNR" id="PIRNR017126"/>
    </source>
</evidence>
<comment type="caution">
    <text evidence="13">The sequence shown here is derived from an EMBL/GenBank/DDBJ whole genome shotgun (WGS) entry which is preliminary data.</text>
</comment>
<name>G4TJ86_SERID</name>
<dbReference type="GO" id="GO:0007076">
    <property type="term" value="P:mitotic chromosome condensation"/>
    <property type="evidence" value="ECO:0007669"/>
    <property type="project" value="InterPro"/>
</dbReference>
<dbReference type="Pfam" id="PF05786">
    <property type="entry name" value="Cnd2"/>
    <property type="match status" value="1"/>
</dbReference>
<evidence type="ECO:0000256" key="10">
    <source>
        <dbReference type="ARBA" id="ARBA00023306"/>
    </source>
</evidence>
<organism evidence="13 14">
    <name type="scientific">Serendipita indica (strain DSM 11827)</name>
    <name type="common">Root endophyte fungus</name>
    <name type="synonym">Piriformospora indica</name>
    <dbReference type="NCBI Taxonomy" id="1109443"/>
    <lineage>
        <taxon>Eukaryota</taxon>
        <taxon>Fungi</taxon>
        <taxon>Dikarya</taxon>
        <taxon>Basidiomycota</taxon>
        <taxon>Agaricomycotina</taxon>
        <taxon>Agaricomycetes</taxon>
        <taxon>Sebacinales</taxon>
        <taxon>Serendipitaceae</taxon>
        <taxon>Serendipita</taxon>
    </lineage>
</organism>
<evidence type="ECO:0000256" key="12">
    <source>
        <dbReference type="SAM" id="MobiDB-lite"/>
    </source>
</evidence>
<keyword evidence="6" id="KW-0963">Cytoplasm</keyword>
<dbReference type="AlphaFoldDB" id="G4TJ86"/>
<evidence type="ECO:0000256" key="3">
    <source>
        <dbReference type="ARBA" id="ARBA00009471"/>
    </source>
</evidence>
<accession>G4TJ86</accession>
<protein>
    <recommendedName>
        <fullName evidence="4 11">Condensin complex subunit 2</fullName>
    </recommendedName>
</protein>
<evidence type="ECO:0000256" key="2">
    <source>
        <dbReference type="ARBA" id="ARBA00004496"/>
    </source>
</evidence>
<dbReference type="HOGENOM" id="CLU_010510_0_0_1"/>
<sequence length="866" mass="95689">MGVADLYALTAFKLNHDAQMPRVTRPTKARAKSESSEESTDVEATPKPKKSAPPNARLKRRVSQFQPNDEDSEQRIPLKAFNDELAEKRTLKRRKSSRMTMAFEPLDDSQDAPEGQNDASQSQEGVTAPRKTALARANPLKSVVAPGPMVPVPLEIMTSNFEEWMKMATDNKINANNSWSFALIDYFHDMSLLRNDSDNSINFQKASRTLDGCVKIWTSRVDSVGTDTGKLLSNLAAEGRAGAGEDEENEEGGEGGEAAKKRKVNRQEATLAKSAAQLQTKKLDLEFTIDPLFKKTSGDFDEGGAQGLLMNHLAVDSSLRVIFDAMDTPGGAEEVEDEEVISLQVSLADLRAKLDYPSLSHRTLLSDRLSDFKFSANVAAEQAMRRKSINKDEDLDSEDEAAFQEPAQPYAEEMDVVNPDDAGDAPEAQDFFAGDEGGDGEDFGTFGMDVQGPDDDDIGAEGAEEMEGNQRPGSGVPGVVPFDPRRAPDHRELVLAMTEEGGASMMDYFDSNIIKNWAGPEHWKLRKVIRKPEKSDQPAAPKQRKEKVPFSIDFSKRLPSDIEKKLFEPPAKGSLTLPAKQCAFTLGKKKKGAQEKREEKLLPDDMHFSSRQLLSLFLKPKFMVNVRGGRARLRPEHNDEIDENFWARAAAEADMPPDEGDQGDDGTGMPFATQFFNDDDDDGGGGFEDNFGGDGGDAAGLDEDAELQAATQGQIRRVRPEFVNYAKKVKRVDVRKLKENIWKGLDIEVELSPSKKPTDPNEAKSFTSVISGLRKTYPKEKMEEISTSFCFICLLHLANERGLKIEGEDDGGLGAKMSNLRLSNSSARRMMEEDDPDYEDPEIVEARVGDIWGLRIYRDPDAIPSA</sequence>
<feature type="region of interest" description="Disordered" evidence="12">
    <location>
        <begin position="454"/>
        <end position="485"/>
    </location>
</feature>
<comment type="similarity">
    <text evidence="3 11">Belongs to the CND2 (condensin subunit 2) family.</text>
</comment>
<dbReference type="FunCoup" id="G4TJ86">
    <property type="interactions" value="549"/>
</dbReference>